<dbReference type="AlphaFoldDB" id="A0A076ETY7"/>
<dbReference type="EMBL" id="CP008947">
    <property type="protein sequence ID" value="AII06829.1"/>
    <property type="molecule type" value="Genomic_DNA"/>
</dbReference>
<keyword evidence="1" id="KW-0812">Transmembrane</keyword>
<keyword evidence="1" id="KW-0472">Membrane</keyword>
<proteinExistence type="predicted"/>
<feature type="transmembrane region" description="Helical" evidence="1">
    <location>
        <begin position="138"/>
        <end position="159"/>
    </location>
</feature>
<keyword evidence="1" id="KW-1133">Transmembrane helix</keyword>
<evidence type="ECO:0000256" key="1">
    <source>
        <dbReference type="SAM" id="Phobius"/>
    </source>
</evidence>
<evidence type="ECO:0000313" key="2">
    <source>
        <dbReference type="EMBL" id="AII06829.1"/>
    </source>
</evidence>
<feature type="transmembrane region" description="Helical" evidence="1">
    <location>
        <begin position="46"/>
        <end position="69"/>
    </location>
</feature>
<dbReference type="eggNOG" id="ENOG5032Y3E">
    <property type="taxonomic scope" value="Bacteria"/>
</dbReference>
<name>A0A076ETY7_RHOOP</name>
<dbReference type="Proteomes" id="UP000028488">
    <property type="component" value="Chromosome"/>
</dbReference>
<gene>
    <name evidence="2" type="ORF">EP51_20165</name>
</gene>
<evidence type="ECO:0000313" key="3">
    <source>
        <dbReference type="Proteomes" id="UP000028488"/>
    </source>
</evidence>
<organism evidence="2 3">
    <name type="scientific">Rhodococcus opacus</name>
    <name type="common">Nocardia opaca</name>
    <dbReference type="NCBI Taxonomy" id="37919"/>
    <lineage>
        <taxon>Bacteria</taxon>
        <taxon>Bacillati</taxon>
        <taxon>Actinomycetota</taxon>
        <taxon>Actinomycetes</taxon>
        <taxon>Mycobacteriales</taxon>
        <taxon>Nocardiaceae</taxon>
        <taxon>Rhodococcus</taxon>
    </lineage>
</organism>
<feature type="transmembrane region" description="Helical" evidence="1">
    <location>
        <begin position="90"/>
        <end position="116"/>
    </location>
</feature>
<reference evidence="2 3" key="1">
    <citation type="submission" date="2014-07" db="EMBL/GenBank/DDBJ databases">
        <title>Genome Sequence of Rhodococcus opacus Strain R7, a Biodegrader of Mono- and Polycyclic Aromatic Hydrocarbons.</title>
        <authorList>
            <person name="Di Gennaro P."/>
            <person name="Zampolli J."/>
            <person name="Presti I."/>
            <person name="Cappelletti M."/>
            <person name="D'Ursi P."/>
            <person name="Orro A."/>
            <person name="Mezzelani A."/>
            <person name="Milanesi L."/>
        </authorList>
    </citation>
    <scope>NUCLEOTIDE SEQUENCE [LARGE SCALE GENOMIC DNA]</scope>
    <source>
        <strain evidence="2 3">R7</strain>
    </source>
</reference>
<dbReference type="RefSeq" id="WP_128640204.1">
    <property type="nucleotide sequence ID" value="NZ_CP008947.1"/>
</dbReference>
<protein>
    <submittedName>
        <fullName evidence="2">Membrane protein</fullName>
    </submittedName>
</protein>
<accession>A0A076ETY7</accession>
<sequence length="170" mass="18426">MRRFARFYGANPLHLLAVLFSFALAGYAVAVVGPQNLWNQDVWWKSIAVWFLGAVIAHDLVLFPLYALADRSLASGLNAMRGRRTARPPSVSALNYLRVPALASGLTLLLFLPGIIEQGADTYLAATGLTQEPFLDRWLLLTAAFFAVSAIAYATRLALSRKAGDTVSGS</sequence>